<evidence type="ECO:0000313" key="3">
    <source>
        <dbReference type="Proteomes" id="UP000520767"/>
    </source>
</evidence>
<gene>
    <name evidence="2" type="ORF">FHR82_006820</name>
</gene>
<dbReference type="Proteomes" id="UP000520767">
    <property type="component" value="Unassembled WGS sequence"/>
</dbReference>
<dbReference type="EMBL" id="JACHJQ010000007">
    <property type="protein sequence ID" value="MBB4910562.1"/>
    <property type="molecule type" value="Genomic_DNA"/>
</dbReference>
<dbReference type="AlphaFoldDB" id="A0A7W7QBG7"/>
<evidence type="ECO:0000313" key="2">
    <source>
        <dbReference type="EMBL" id="MBB4910562.1"/>
    </source>
</evidence>
<reference evidence="2 3" key="1">
    <citation type="submission" date="2020-08" db="EMBL/GenBank/DDBJ databases">
        <title>Genomic Encyclopedia of Type Strains, Phase III (KMG-III): the genomes of soil and plant-associated and newly described type strains.</title>
        <authorList>
            <person name="Whitman W."/>
        </authorList>
    </citation>
    <scope>NUCLEOTIDE SEQUENCE [LARGE SCALE GENOMIC DNA]</scope>
    <source>
        <strain evidence="2 3">CECT 8960</strain>
    </source>
</reference>
<dbReference type="RefSeq" id="WP_184814592.1">
    <property type="nucleotide sequence ID" value="NZ_JACHJQ010000007.1"/>
</dbReference>
<feature type="region of interest" description="Disordered" evidence="1">
    <location>
        <begin position="137"/>
        <end position="158"/>
    </location>
</feature>
<dbReference type="InterPro" id="IPR024747">
    <property type="entry name" value="Pyridox_Oxase-rel"/>
</dbReference>
<name>A0A7W7QBG7_9PSEU</name>
<dbReference type="Gene3D" id="2.30.110.10">
    <property type="entry name" value="Electron Transport, Fmn-binding Protein, Chain A"/>
    <property type="match status" value="1"/>
</dbReference>
<protein>
    <submittedName>
        <fullName evidence="2">Nitroimidazol reductase NimA-like FMN-containing flavoprotein (Pyridoxamine 5'-phosphate oxidase superfamily)</fullName>
    </submittedName>
</protein>
<keyword evidence="3" id="KW-1185">Reference proteome</keyword>
<comment type="caution">
    <text evidence="2">The sequence shown here is derived from an EMBL/GenBank/DDBJ whole genome shotgun (WGS) entry which is preliminary data.</text>
</comment>
<evidence type="ECO:0000256" key="1">
    <source>
        <dbReference type="SAM" id="MobiDB-lite"/>
    </source>
</evidence>
<accession>A0A7W7QBG7</accession>
<dbReference type="Pfam" id="PF12900">
    <property type="entry name" value="Pyridox_ox_2"/>
    <property type="match status" value="1"/>
</dbReference>
<dbReference type="SUPFAM" id="SSF50475">
    <property type="entry name" value="FMN-binding split barrel"/>
    <property type="match status" value="1"/>
</dbReference>
<dbReference type="InterPro" id="IPR012349">
    <property type="entry name" value="Split_barrel_FMN-bd"/>
</dbReference>
<organism evidence="2 3">
    <name type="scientific">Actinophytocola algeriensis</name>
    <dbReference type="NCBI Taxonomy" id="1768010"/>
    <lineage>
        <taxon>Bacteria</taxon>
        <taxon>Bacillati</taxon>
        <taxon>Actinomycetota</taxon>
        <taxon>Actinomycetes</taxon>
        <taxon>Pseudonocardiales</taxon>
        <taxon>Pseudonocardiaceae</taxon>
    </lineage>
</organism>
<sequence length="158" mass="17352">MDSRRMQLDQQQCWERLRTAAIGRLSYTEHALPVIRAVPFVIDATRVIVALQHSASRPAAFSRVAIVAFEAGEWSPDTQTGWSVHFTGKAQVLPTDEVVQVRDLGLHAWIDGEPALYVRLETASLAGTCLTSATFHPPQQRTGVPTFPGQVVDSSLDT</sequence>
<proteinExistence type="predicted"/>